<dbReference type="WBParaSite" id="ECPE_0000387301-mRNA-1">
    <property type="protein sequence ID" value="ECPE_0000387301-mRNA-1"/>
    <property type="gene ID" value="ECPE_0000387301"/>
</dbReference>
<dbReference type="EMBL" id="UZAN01040762">
    <property type="protein sequence ID" value="VDP70859.1"/>
    <property type="molecule type" value="Genomic_DNA"/>
</dbReference>
<evidence type="ECO:0000256" key="2">
    <source>
        <dbReference type="SAM" id="SignalP"/>
    </source>
</evidence>
<organism evidence="5">
    <name type="scientific">Echinostoma caproni</name>
    <dbReference type="NCBI Taxonomy" id="27848"/>
    <lineage>
        <taxon>Eukaryota</taxon>
        <taxon>Metazoa</taxon>
        <taxon>Spiralia</taxon>
        <taxon>Lophotrochozoa</taxon>
        <taxon>Platyhelminthes</taxon>
        <taxon>Trematoda</taxon>
        <taxon>Digenea</taxon>
        <taxon>Plagiorchiida</taxon>
        <taxon>Echinostomata</taxon>
        <taxon>Echinostomatoidea</taxon>
        <taxon>Echinostomatidae</taxon>
        <taxon>Echinostoma</taxon>
    </lineage>
</organism>
<sequence length="320" mass="34404">MYMKSNVMKILFITFCVSGVLAVEAQSCKDVVATSEAKSVVVQSNVTGCQYRVTSDSGKTVKVYVNSTSGTKCVTVASGGVSETLCPQGTNNQFTSQEPIEVSAESGTTTTAAATTEASTAEITTAATKPGGDSEPKLDGSNVDKKADGKSKTEEKQEKQADSEGKANELQGKQKQPDNKNGDMENHPPAGPQDPNLEEGRIPVPVKLLRRTRDISNTDVTVYYVLEVHEKQQKQPPKVSNEEMVKDSPISPNQSEQHPKNPDESIAAPSKLTQKAKDTANTDDTVYYVLGGYCKAAISLYKVQRIADRLFKEKCAAADT</sequence>
<dbReference type="Proteomes" id="UP000272942">
    <property type="component" value="Unassembled WGS sequence"/>
</dbReference>
<dbReference type="AlphaFoldDB" id="A0A183AA83"/>
<feature type="region of interest" description="Disordered" evidence="1">
    <location>
        <begin position="101"/>
        <end position="200"/>
    </location>
</feature>
<feature type="compositionally biased region" description="Basic and acidic residues" evidence="1">
    <location>
        <begin position="132"/>
        <end position="167"/>
    </location>
</feature>
<feature type="signal peptide" evidence="2">
    <location>
        <begin position="1"/>
        <end position="22"/>
    </location>
</feature>
<evidence type="ECO:0000313" key="5">
    <source>
        <dbReference type="WBParaSite" id="ECPE_0000387301-mRNA-1"/>
    </source>
</evidence>
<feature type="compositionally biased region" description="Basic and acidic residues" evidence="1">
    <location>
        <begin position="175"/>
        <end position="186"/>
    </location>
</feature>
<feature type="chain" id="PRO_5043137921" evidence="2">
    <location>
        <begin position="23"/>
        <end position="320"/>
    </location>
</feature>
<proteinExistence type="predicted"/>
<evidence type="ECO:0000256" key="1">
    <source>
        <dbReference type="SAM" id="MobiDB-lite"/>
    </source>
</evidence>
<name>A0A183AA83_9TREM</name>
<keyword evidence="4" id="KW-1185">Reference proteome</keyword>
<accession>A0A183AA83</accession>
<evidence type="ECO:0000313" key="3">
    <source>
        <dbReference type="EMBL" id="VDP70859.1"/>
    </source>
</evidence>
<gene>
    <name evidence="3" type="ORF">ECPE_LOCUS3868</name>
</gene>
<reference evidence="3 4" key="2">
    <citation type="submission" date="2018-11" db="EMBL/GenBank/DDBJ databases">
        <authorList>
            <consortium name="Pathogen Informatics"/>
        </authorList>
    </citation>
    <scope>NUCLEOTIDE SEQUENCE [LARGE SCALE GENOMIC DNA]</scope>
    <source>
        <strain evidence="3 4">Egypt</strain>
    </source>
</reference>
<evidence type="ECO:0000313" key="4">
    <source>
        <dbReference type="Proteomes" id="UP000272942"/>
    </source>
</evidence>
<feature type="compositionally biased region" description="Low complexity" evidence="1">
    <location>
        <begin position="103"/>
        <end position="128"/>
    </location>
</feature>
<keyword evidence="2" id="KW-0732">Signal</keyword>
<reference evidence="5" key="1">
    <citation type="submission" date="2016-06" db="UniProtKB">
        <authorList>
            <consortium name="WormBaseParasite"/>
        </authorList>
    </citation>
    <scope>IDENTIFICATION</scope>
</reference>
<protein>
    <submittedName>
        <fullName evidence="5">Cystatin domain-containing protein</fullName>
    </submittedName>
</protein>
<feature type="region of interest" description="Disordered" evidence="1">
    <location>
        <begin position="231"/>
        <end position="281"/>
    </location>
</feature>